<feature type="region of interest" description="Disordered" evidence="2">
    <location>
        <begin position="75"/>
        <end position="142"/>
    </location>
</feature>
<dbReference type="GO" id="GO:0003723">
    <property type="term" value="F:RNA binding"/>
    <property type="evidence" value="ECO:0007669"/>
    <property type="project" value="TreeGrafter"/>
</dbReference>
<dbReference type="InterPro" id="IPR039333">
    <property type="entry name" value="PYM1"/>
</dbReference>
<dbReference type="Pfam" id="PF09282">
    <property type="entry name" value="Mago-bind"/>
    <property type="match status" value="1"/>
</dbReference>
<gene>
    <name evidence="4" type="ORF">SVIM_LOCUS70492</name>
</gene>
<reference evidence="4" key="1">
    <citation type="submission" date="2019-03" db="EMBL/GenBank/DDBJ databases">
        <authorList>
            <person name="Mank J."/>
            <person name="Almeida P."/>
        </authorList>
    </citation>
    <scope>NUCLEOTIDE SEQUENCE</scope>
    <source>
        <strain evidence="4">78183</strain>
    </source>
</reference>
<dbReference type="SMART" id="SM01273">
    <property type="entry name" value="Mago-bind"/>
    <property type="match status" value="1"/>
</dbReference>
<feature type="coiled-coil region" evidence="1">
    <location>
        <begin position="172"/>
        <end position="206"/>
    </location>
</feature>
<evidence type="ECO:0000256" key="1">
    <source>
        <dbReference type="SAM" id="Coils"/>
    </source>
</evidence>
<dbReference type="AlphaFoldDB" id="A0A6N2KFL1"/>
<protein>
    <recommendedName>
        <fullName evidence="3">WIBG Mago-binding domain-containing protein</fullName>
    </recommendedName>
</protein>
<evidence type="ECO:0000259" key="3">
    <source>
        <dbReference type="SMART" id="SM01273"/>
    </source>
</evidence>
<proteinExistence type="predicted"/>
<feature type="compositionally biased region" description="Polar residues" evidence="2">
    <location>
        <begin position="1"/>
        <end position="10"/>
    </location>
</feature>
<feature type="region of interest" description="Disordered" evidence="2">
    <location>
        <begin position="1"/>
        <end position="53"/>
    </location>
</feature>
<keyword evidence="1" id="KW-0175">Coiled coil</keyword>
<accession>A0A6N2KFL1</accession>
<dbReference type="PANTHER" id="PTHR22959:SF0">
    <property type="entry name" value="PARTNER OF Y14 AND MAGO"/>
    <property type="match status" value="1"/>
</dbReference>
<organism evidence="4">
    <name type="scientific">Salix viminalis</name>
    <name type="common">Common osier</name>
    <name type="synonym">Basket willow</name>
    <dbReference type="NCBI Taxonomy" id="40686"/>
    <lineage>
        <taxon>Eukaryota</taxon>
        <taxon>Viridiplantae</taxon>
        <taxon>Streptophyta</taxon>
        <taxon>Embryophyta</taxon>
        <taxon>Tracheophyta</taxon>
        <taxon>Spermatophyta</taxon>
        <taxon>Magnoliopsida</taxon>
        <taxon>eudicotyledons</taxon>
        <taxon>Gunneridae</taxon>
        <taxon>Pentapetalae</taxon>
        <taxon>rosids</taxon>
        <taxon>fabids</taxon>
        <taxon>Malpighiales</taxon>
        <taxon>Salicaceae</taxon>
        <taxon>Saliceae</taxon>
        <taxon>Salix</taxon>
    </lineage>
</organism>
<dbReference type="GO" id="GO:0005737">
    <property type="term" value="C:cytoplasm"/>
    <property type="evidence" value="ECO:0007669"/>
    <property type="project" value="TreeGrafter"/>
</dbReference>
<feature type="compositionally biased region" description="Basic and acidic residues" evidence="2">
    <location>
        <begin position="17"/>
        <end position="46"/>
    </location>
</feature>
<evidence type="ECO:0000313" key="4">
    <source>
        <dbReference type="EMBL" id="VFU26457.1"/>
    </source>
</evidence>
<dbReference type="GO" id="GO:0035145">
    <property type="term" value="C:exon-exon junction complex"/>
    <property type="evidence" value="ECO:0007669"/>
    <property type="project" value="TreeGrafter"/>
</dbReference>
<dbReference type="InterPro" id="IPR036348">
    <property type="entry name" value="WIBG_N_sf"/>
</dbReference>
<dbReference type="EMBL" id="CAADRP010000313">
    <property type="protein sequence ID" value="VFU26457.1"/>
    <property type="molecule type" value="Genomic_DNA"/>
</dbReference>
<name>A0A6N2KFL1_SALVM</name>
<dbReference type="GO" id="GO:1903259">
    <property type="term" value="P:exon-exon junction complex disassembly"/>
    <property type="evidence" value="ECO:0007669"/>
    <property type="project" value="InterPro"/>
</dbReference>
<evidence type="ECO:0000256" key="2">
    <source>
        <dbReference type="SAM" id="MobiDB-lite"/>
    </source>
</evidence>
<dbReference type="PANTHER" id="PTHR22959">
    <property type="entry name" value="PYM PROTEIN"/>
    <property type="match status" value="1"/>
</dbReference>
<dbReference type="SUPFAM" id="SSF101931">
    <property type="entry name" value="Pym (Within the bgcn gene intron protein, WIBG), N-terminal domain"/>
    <property type="match status" value="1"/>
</dbReference>
<feature type="domain" description="WIBG Mago-binding" evidence="3">
    <location>
        <begin position="32"/>
        <end position="58"/>
    </location>
</feature>
<sequence length="239" mass="26490">MASSNNNCSSKIGGGGEESKRMEDLSKTLKEGEKFVSPSRRPDGTLRKPIRIRAGYNPQDEVAVYQSKGALWRKEMQTQEVPPGYDPAVPTKPKTKSVARNERKKEKRLQAALEKGKNPEAMEDGNNEKGAQPAEDLGRASESFESLACQMNELAVSSNPAVVAPSSDLADASNMESQLQDIDKRIRALKKKIRLAEAQQQKTMSQDMKPEQMEKLTKLEGWRQELKLLEGKKAEDASS</sequence>
<dbReference type="InterPro" id="IPR015362">
    <property type="entry name" value="WIBG_mago-bd"/>
</dbReference>